<sequence length="130" mass="14769">MQFFSRRSQWNYVSSFGQTRLCSKPTFLADQIALTHLNFLQNRSILRAESHPLQLHGFNFFVVEQGSGNFDPNKHPSKFNLFDPIERNAEWCALGGWVALRFLAHNPVVCMVHVLPPASTHKLGIEGGMD</sequence>
<accession>A0AAP0QDG0</accession>
<reference evidence="3 4" key="1">
    <citation type="submission" date="2024-05" db="EMBL/GenBank/DDBJ databases">
        <title>Haplotype-resolved chromosome-level genome assembly of Huyou (Citrus changshanensis).</title>
        <authorList>
            <person name="Miao C."/>
            <person name="Chen W."/>
            <person name="Wu Y."/>
            <person name="Wang L."/>
            <person name="Zhao S."/>
            <person name="Grierson D."/>
            <person name="Xu C."/>
            <person name="Chen K."/>
        </authorList>
    </citation>
    <scope>NUCLEOTIDE SEQUENCE [LARGE SCALE GENOMIC DNA]</scope>
    <source>
        <strain evidence="3">01-14</strain>
        <tissue evidence="3">Leaf</tissue>
    </source>
</reference>
<evidence type="ECO:0000313" key="4">
    <source>
        <dbReference type="Proteomes" id="UP001428341"/>
    </source>
</evidence>
<dbReference type="Proteomes" id="UP001428341">
    <property type="component" value="Unassembled WGS sequence"/>
</dbReference>
<comment type="similarity">
    <text evidence="1">Belongs to the multicopper oxidase family.</text>
</comment>
<dbReference type="InterPro" id="IPR011706">
    <property type="entry name" value="Cu-oxidase_C"/>
</dbReference>
<dbReference type="SUPFAM" id="SSF49503">
    <property type="entry name" value="Cupredoxins"/>
    <property type="match status" value="1"/>
</dbReference>
<dbReference type="Pfam" id="PF07731">
    <property type="entry name" value="Cu-oxidase_2"/>
    <property type="match status" value="1"/>
</dbReference>
<evidence type="ECO:0000259" key="2">
    <source>
        <dbReference type="Pfam" id="PF07731"/>
    </source>
</evidence>
<dbReference type="InterPro" id="IPR045087">
    <property type="entry name" value="Cu-oxidase_fam"/>
</dbReference>
<protein>
    <recommendedName>
        <fullName evidence="2">Plastocyanin-like domain-containing protein</fullName>
    </recommendedName>
</protein>
<organism evidence="3 4">
    <name type="scientific">Citrus x changshan-huyou</name>
    <dbReference type="NCBI Taxonomy" id="2935761"/>
    <lineage>
        <taxon>Eukaryota</taxon>
        <taxon>Viridiplantae</taxon>
        <taxon>Streptophyta</taxon>
        <taxon>Embryophyta</taxon>
        <taxon>Tracheophyta</taxon>
        <taxon>Spermatophyta</taxon>
        <taxon>Magnoliopsida</taxon>
        <taxon>eudicotyledons</taxon>
        <taxon>Gunneridae</taxon>
        <taxon>Pentapetalae</taxon>
        <taxon>rosids</taxon>
        <taxon>malvids</taxon>
        <taxon>Sapindales</taxon>
        <taxon>Rutaceae</taxon>
        <taxon>Aurantioideae</taxon>
        <taxon>Citrus</taxon>
    </lineage>
</organism>
<dbReference type="PANTHER" id="PTHR11709">
    <property type="entry name" value="MULTI-COPPER OXIDASE"/>
    <property type="match status" value="1"/>
</dbReference>
<gene>
    <name evidence="3" type="ORF">WN944_027967</name>
</gene>
<dbReference type="AlphaFoldDB" id="A0AAP0QDG0"/>
<feature type="domain" description="Plastocyanin-like" evidence="2">
    <location>
        <begin position="40"/>
        <end position="113"/>
    </location>
</feature>
<keyword evidence="4" id="KW-1185">Reference proteome</keyword>
<dbReference type="Gene3D" id="2.60.40.420">
    <property type="entry name" value="Cupredoxins - blue copper proteins"/>
    <property type="match status" value="1"/>
</dbReference>
<dbReference type="EMBL" id="JBCGBO010000025">
    <property type="protein sequence ID" value="KAK9175956.1"/>
    <property type="molecule type" value="Genomic_DNA"/>
</dbReference>
<comment type="caution">
    <text evidence="3">The sequence shown here is derived from an EMBL/GenBank/DDBJ whole genome shotgun (WGS) entry which is preliminary data.</text>
</comment>
<dbReference type="GO" id="GO:0016491">
    <property type="term" value="F:oxidoreductase activity"/>
    <property type="evidence" value="ECO:0007669"/>
    <property type="project" value="InterPro"/>
</dbReference>
<evidence type="ECO:0000313" key="3">
    <source>
        <dbReference type="EMBL" id="KAK9175956.1"/>
    </source>
</evidence>
<proteinExistence type="inferred from homology"/>
<dbReference type="PANTHER" id="PTHR11709:SF417">
    <property type="entry name" value="LACCASE-17"/>
    <property type="match status" value="1"/>
</dbReference>
<dbReference type="InterPro" id="IPR008972">
    <property type="entry name" value="Cupredoxin"/>
</dbReference>
<name>A0AAP0QDG0_9ROSI</name>
<dbReference type="GO" id="GO:0005507">
    <property type="term" value="F:copper ion binding"/>
    <property type="evidence" value="ECO:0007669"/>
    <property type="project" value="InterPro"/>
</dbReference>
<evidence type="ECO:0000256" key="1">
    <source>
        <dbReference type="ARBA" id="ARBA00010609"/>
    </source>
</evidence>